<dbReference type="InterPro" id="IPR017911">
    <property type="entry name" value="MacB-like_ATP-bd"/>
</dbReference>
<evidence type="ECO:0000259" key="4">
    <source>
        <dbReference type="PROSITE" id="PS50893"/>
    </source>
</evidence>
<dbReference type="SUPFAM" id="SSF52540">
    <property type="entry name" value="P-loop containing nucleoside triphosphate hydrolases"/>
    <property type="match status" value="1"/>
</dbReference>
<dbReference type="InterPro" id="IPR015854">
    <property type="entry name" value="ABC_transpr_LolD-like"/>
</dbReference>
<dbReference type="InterPro" id="IPR003439">
    <property type="entry name" value="ABC_transporter-like_ATP-bd"/>
</dbReference>
<proteinExistence type="predicted"/>
<keyword evidence="2" id="KW-0547">Nucleotide-binding</keyword>
<dbReference type="FunFam" id="3.40.50.300:FF:000032">
    <property type="entry name" value="Export ABC transporter ATP-binding protein"/>
    <property type="match status" value="1"/>
</dbReference>
<dbReference type="PROSITE" id="PS50893">
    <property type="entry name" value="ABC_TRANSPORTER_2"/>
    <property type="match status" value="1"/>
</dbReference>
<dbReference type="SMART" id="SM00382">
    <property type="entry name" value="AAA"/>
    <property type="match status" value="1"/>
</dbReference>
<dbReference type="GO" id="GO:0016887">
    <property type="term" value="F:ATP hydrolysis activity"/>
    <property type="evidence" value="ECO:0007669"/>
    <property type="project" value="InterPro"/>
</dbReference>
<dbReference type="RefSeq" id="WP_058887961.1">
    <property type="nucleotide sequence ID" value="NZ_BAAAKT010000004.1"/>
</dbReference>
<dbReference type="Pfam" id="PF00005">
    <property type="entry name" value="ABC_tran"/>
    <property type="match status" value="1"/>
</dbReference>
<name>A0A0W8IJX4_9MICC</name>
<gene>
    <name evidence="5" type="ORF">AVL63_11580</name>
    <name evidence="6" type="ORF">HNR24_001888</name>
</gene>
<evidence type="ECO:0000256" key="3">
    <source>
        <dbReference type="ARBA" id="ARBA00022840"/>
    </source>
</evidence>
<reference evidence="7" key="2">
    <citation type="submission" date="2015-12" db="EMBL/GenBank/DDBJ databases">
        <authorList>
            <person name="Nair G.R."/>
            <person name="Kaur G."/>
            <person name="Mayilraj S."/>
        </authorList>
    </citation>
    <scope>NUCLEOTIDE SEQUENCE [LARGE SCALE GENOMIC DNA]</scope>
    <source>
        <strain evidence="7">CD08_7</strain>
    </source>
</reference>
<sequence length="249" mass="26283">MITTLTPALRARALKKTYGSEDAAVHPLRELSIEFPAAKFTAVMGPSGSGKSTLLHVLAGLDTADDGEVILSSARGETTLTGLSEKQLTRVRRESIGFIFQAYNLVPAMTAEENILLPTNLGGGSVDQAFYRQVIDRLGLGDRLGHRPFELSGGQQQRVAVARALVGRPAVIFADEPTGNLDQSAGAEVLGLLRTAVDEFGQTVIMVTHDANAAAQADRTVLLADGRVAGTLEKPTPEQLAAALIEAGR</sequence>
<dbReference type="PANTHER" id="PTHR24220">
    <property type="entry name" value="IMPORT ATP-BINDING PROTEIN"/>
    <property type="match status" value="1"/>
</dbReference>
<evidence type="ECO:0000256" key="2">
    <source>
        <dbReference type="ARBA" id="ARBA00022741"/>
    </source>
</evidence>
<protein>
    <submittedName>
        <fullName evidence="5">ABC transporter</fullName>
    </submittedName>
    <submittedName>
        <fullName evidence="6">Putative ABC transport system ATP-binding protein</fullName>
    </submittedName>
</protein>
<dbReference type="OrthoDB" id="9778572at2"/>
<reference evidence="6 8" key="3">
    <citation type="submission" date="2020-08" db="EMBL/GenBank/DDBJ databases">
        <title>Sequencing the genomes of 1000 actinobacteria strains.</title>
        <authorList>
            <person name="Klenk H.-P."/>
        </authorList>
    </citation>
    <scope>NUCLEOTIDE SEQUENCE [LARGE SCALE GENOMIC DNA]</scope>
    <source>
        <strain evidence="6 8">DSM 19081</strain>
    </source>
</reference>
<dbReference type="GO" id="GO:0005886">
    <property type="term" value="C:plasma membrane"/>
    <property type="evidence" value="ECO:0007669"/>
    <property type="project" value="TreeGrafter"/>
</dbReference>
<keyword evidence="3 6" id="KW-0067">ATP-binding</keyword>
<dbReference type="GO" id="GO:0005524">
    <property type="term" value="F:ATP binding"/>
    <property type="evidence" value="ECO:0007669"/>
    <property type="project" value="UniProtKB-KW"/>
</dbReference>
<organism evidence="5 7">
    <name type="scientific">Nesterenkonia jeotgali</name>
    <dbReference type="NCBI Taxonomy" id="317018"/>
    <lineage>
        <taxon>Bacteria</taxon>
        <taxon>Bacillati</taxon>
        <taxon>Actinomycetota</taxon>
        <taxon>Actinomycetes</taxon>
        <taxon>Micrococcales</taxon>
        <taxon>Micrococcaceae</taxon>
        <taxon>Nesterenkonia</taxon>
    </lineage>
</organism>
<dbReference type="PANTHER" id="PTHR24220:SF685">
    <property type="entry name" value="ABC TRANSPORTER RELATED"/>
    <property type="match status" value="1"/>
</dbReference>
<dbReference type="EMBL" id="JACJIH010000001">
    <property type="protein sequence ID" value="MBA8921955.1"/>
    <property type="molecule type" value="Genomic_DNA"/>
</dbReference>
<dbReference type="Proteomes" id="UP000054023">
    <property type="component" value="Unassembled WGS sequence"/>
</dbReference>
<dbReference type="InterPro" id="IPR027417">
    <property type="entry name" value="P-loop_NTPase"/>
</dbReference>
<evidence type="ECO:0000313" key="7">
    <source>
        <dbReference type="Proteomes" id="UP000054023"/>
    </source>
</evidence>
<evidence type="ECO:0000313" key="8">
    <source>
        <dbReference type="Proteomes" id="UP000546252"/>
    </source>
</evidence>
<accession>A0A0W8IJX4</accession>
<dbReference type="EMBL" id="LQBM01000002">
    <property type="protein sequence ID" value="KUG59936.1"/>
    <property type="molecule type" value="Genomic_DNA"/>
</dbReference>
<evidence type="ECO:0000313" key="6">
    <source>
        <dbReference type="EMBL" id="MBA8921955.1"/>
    </source>
</evidence>
<feature type="domain" description="ABC transporter" evidence="4">
    <location>
        <begin position="9"/>
        <end position="248"/>
    </location>
</feature>
<dbReference type="GO" id="GO:0022857">
    <property type="term" value="F:transmembrane transporter activity"/>
    <property type="evidence" value="ECO:0007669"/>
    <property type="project" value="TreeGrafter"/>
</dbReference>
<reference evidence="5" key="1">
    <citation type="submission" date="2015-12" db="EMBL/GenBank/DDBJ databases">
        <authorList>
            <person name="Shamseldin A."/>
            <person name="Moawad H."/>
            <person name="Abd El-Rahim W.M."/>
            <person name="Sadowsky M.J."/>
        </authorList>
    </citation>
    <scope>NUCLEOTIDE SEQUENCE [LARGE SCALE GENOMIC DNA]</scope>
    <source>
        <strain evidence="5">CD08_7</strain>
    </source>
</reference>
<dbReference type="CDD" id="cd03255">
    <property type="entry name" value="ABC_MJ0796_LolCDE_FtsE"/>
    <property type="match status" value="1"/>
</dbReference>
<dbReference type="AlphaFoldDB" id="A0A0W8IJX4"/>
<dbReference type="PROSITE" id="PS00211">
    <property type="entry name" value="ABC_TRANSPORTER_1"/>
    <property type="match status" value="1"/>
</dbReference>
<dbReference type="InterPro" id="IPR017871">
    <property type="entry name" value="ABC_transporter-like_CS"/>
</dbReference>
<evidence type="ECO:0000313" key="5">
    <source>
        <dbReference type="EMBL" id="KUG59936.1"/>
    </source>
</evidence>
<dbReference type="STRING" id="317018.AVL63_11580"/>
<evidence type="ECO:0000256" key="1">
    <source>
        <dbReference type="ARBA" id="ARBA00022448"/>
    </source>
</evidence>
<comment type="caution">
    <text evidence="5">The sequence shown here is derived from an EMBL/GenBank/DDBJ whole genome shotgun (WGS) entry which is preliminary data.</text>
</comment>
<dbReference type="Gene3D" id="3.40.50.300">
    <property type="entry name" value="P-loop containing nucleotide triphosphate hydrolases"/>
    <property type="match status" value="1"/>
</dbReference>
<keyword evidence="1" id="KW-0813">Transport</keyword>
<dbReference type="InterPro" id="IPR003593">
    <property type="entry name" value="AAA+_ATPase"/>
</dbReference>
<dbReference type="Proteomes" id="UP000546252">
    <property type="component" value="Unassembled WGS sequence"/>
</dbReference>
<dbReference type="GO" id="GO:0098796">
    <property type="term" value="C:membrane protein complex"/>
    <property type="evidence" value="ECO:0007669"/>
    <property type="project" value="UniProtKB-ARBA"/>
</dbReference>
<keyword evidence="7" id="KW-1185">Reference proteome</keyword>